<dbReference type="OrthoDB" id="5421971at2759"/>
<feature type="compositionally biased region" description="Polar residues" evidence="1">
    <location>
        <begin position="396"/>
        <end position="405"/>
    </location>
</feature>
<dbReference type="Proteomes" id="UP000247810">
    <property type="component" value="Unassembled WGS sequence"/>
</dbReference>
<feature type="compositionally biased region" description="Basic and acidic residues" evidence="1">
    <location>
        <begin position="460"/>
        <end position="474"/>
    </location>
</feature>
<protein>
    <submittedName>
        <fullName evidence="2">Uncharacterized protein</fullName>
    </submittedName>
</protein>
<reference evidence="2 3" key="1">
    <citation type="submission" date="2018-02" db="EMBL/GenBank/DDBJ databases">
        <title>The genomes of Aspergillus section Nigri reveals drivers in fungal speciation.</title>
        <authorList>
            <consortium name="DOE Joint Genome Institute"/>
            <person name="Vesth T.C."/>
            <person name="Nybo J."/>
            <person name="Theobald S."/>
            <person name="Brandl J."/>
            <person name="Frisvad J.C."/>
            <person name="Nielsen K.F."/>
            <person name="Lyhne E.K."/>
            <person name="Kogle M.E."/>
            <person name="Kuo A."/>
            <person name="Riley R."/>
            <person name="Clum A."/>
            <person name="Nolan M."/>
            <person name="Lipzen A."/>
            <person name="Salamov A."/>
            <person name="Henrissat B."/>
            <person name="Wiebenga A."/>
            <person name="De vries R.P."/>
            <person name="Grigoriev I.V."/>
            <person name="Mortensen U.H."/>
            <person name="Andersen M.R."/>
            <person name="Baker S.E."/>
        </authorList>
    </citation>
    <scope>NUCLEOTIDE SEQUENCE [LARGE SCALE GENOMIC DNA]</scope>
    <source>
        <strain evidence="2 3">CBS 707.79</strain>
    </source>
</reference>
<sequence length="474" mass="52911">MMRSSDPRVRQRINQLSHNLESANETAQEGLYTFSHNYLVPCFAAIGNCVYTCTAPCLPSREDQLRRRRRGRAEANFDFYDDWDNEESHDGLLGWGTDELDRLLAGSGLARGSSEQPRRQRKMSYGARRTRKKSSAIVTDDRNDPTVIPSSSFLGFLERFPWRFGARGLKYRPSAADLQEHPAGLRRHEHEDEPLLEETESEGQFPGNGRYRSSTQSSRDTINSLSSRGDLIPSDEEEDAVPLSDEFALALASRRGTGLDSIDLIGDKPASMRSVSGTFSLRTAASSKESKQRKKKKRSSRLRSPQGSYVEVSHEIGTPTLADLKREDDRAELEEESEIARRRFVAQQLASTRGLEQVKDEVSHSQPLSPQPHTVSPKTIHEPIDTPLDSAVEHGPTQSQITQRQHALHPRSPGDDSQTEPFPPFPSTPDFHETGSPSQHGYFQPQHNDPSSSGPAKPASFHEDRVSDKGSGED</sequence>
<feature type="compositionally biased region" description="Basic residues" evidence="1">
    <location>
        <begin position="291"/>
        <end position="301"/>
    </location>
</feature>
<organism evidence="2 3">
    <name type="scientific">Aspergillus ellipticus CBS 707.79</name>
    <dbReference type="NCBI Taxonomy" id="1448320"/>
    <lineage>
        <taxon>Eukaryota</taxon>
        <taxon>Fungi</taxon>
        <taxon>Dikarya</taxon>
        <taxon>Ascomycota</taxon>
        <taxon>Pezizomycotina</taxon>
        <taxon>Eurotiomycetes</taxon>
        <taxon>Eurotiomycetidae</taxon>
        <taxon>Eurotiales</taxon>
        <taxon>Aspergillaceae</taxon>
        <taxon>Aspergillus</taxon>
        <taxon>Aspergillus subgen. Circumdati</taxon>
    </lineage>
</organism>
<feature type="compositionally biased region" description="Polar residues" evidence="1">
    <location>
        <begin position="211"/>
        <end position="227"/>
    </location>
</feature>
<evidence type="ECO:0000313" key="3">
    <source>
        <dbReference type="Proteomes" id="UP000247810"/>
    </source>
</evidence>
<feature type="region of interest" description="Disordered" evidence="1">
    <location>
        <begin position="193"/>
        <end position="239"/>
    </location>
</feature>
<feature type="compositionally biased region" description="Polar residues" evidence="1">
    <location>
        <begin position="273"/>
        <end position="285"/>
    </location>
</feature>
<dbReference type="AlphaFoldDB" id="A0A319DW02"/>
<keyword evidence="3" id="KW-1185">Reference proteome</keyword>
<feature type="region of interest" description="Disordered" evidence="1">
    <location>
        <begin position="260"/>
        <end position="474"/>
    </location>
</feature>
<accession>A0A319DW02</accession>
<gene>
    <name evidence="2" type="ORF">BO71DRAFT_451489</name>
</gene>
<feature type="compositionally biased region" description="Polar residues" evidence="1">
    <location>
        <begin position="364"/>
        <end position="377"/>
    </location>
</feature>
<name>A0A319DW02_9EURO</name>
<dbReference type="VEuPathDB" id="FungiDB:BO71DRAFT_451489"/>
<feature type="region of interest" description="Disordered" evidence="1">
    <location>
        <begin position="108"/>
        <end position="143"/>
    </location>
</feature>
<evidence type="ECO:0000256" key="1">
    <source>
        <dbReference type="SAM" id="MobiDB-lite"/>
    </source>
</evidence>
<dbReference type="EMBL" id="KZ825919">
    <property type="protein sequence ID" value="PYH92348.1"/>
    <property type="molecule type" value="Genomic_DNA"/>
</dbReference>
<proteinExistence type="predicted"/>
<feature type="compositionally biased region" description="Polar residues" evidence="1">
    <location>
        <begin position="435"/>
        <end position="454"/>
    </location>
</feature>
<evidence type="ECO:0000313" key="2">
    <source>
        <dbReference type="EMBL" id="PYH92348.1"/>
    </source>
</evidence>